<dbReference type="EMBL" id="JAGQDD010000015">
    <property type="protein sequence ID" value="MBQ0932292.1"/>
    <property type="molecule type" value="Genomic_DNA"/>
</dbReference>
<feature type="transmembrane region" description="Helical" evidence="1">
    <location>
        <begin position="6"/>
        <end position="32"/>
    </location>
</feature>
<keyword evidence="1" id="KW-0472">Membrane</keyword>
<evidence type="ECO:0000313" key="2">
    <source>
        <dbReference type="EMBL" id="MBQ0932292.1"/>
    </source>
</evidence>
<keyword evidence="1" id="KW-1133">Transmembrane helix</keyword>
<reference evidence="2 3" key="1">
    <citation type="submission" date="2021-04" db="EMBL/GenBank/DDBJ databases">
        <title>The genome sequence of Ideonella sp. 3Y2.</title>
        <authorList>
            <person name="Liu Y."/>
        </authorList>
    </citation>
    <scope>NUCLEOTIDE SEQUENCE [LARGE SCALE GENOMIC DNA]</scope>
    <source>
        <strain evidence="2 3">3Y2</strain>
    </source>
</reference>
<keyword evidence="1" id="KW-0812">Transmembrane</keyword>
<proteinExistence type="predicted"/>
<evidence type="ECO:0000256" key="1">
    <source>
        <dbReference type="SAM" id="Phobius"/>
    </source>
</evidence>
<dbReference type="RefSeq" id="WP_210855770.1">
    <property type="nucleotide sequence ID" value="NZ_JAGQDD010000015.1"/>
</dbReference>
<name>A0A940YGZ8_9BURK</name>
<comment type="caution">
    <text evidence="2">The sequence shown here is derived from an EMBL/GenBank/DDBJ whole genome shotgun (WGS) entry which is preliminary data.</text>
</comment>
<feature type="transmembrane region" description="Helical" evidence="1">
    <location>
        <begin position="44"/>
        <end position="63"/>
    </location>
</feature>
<dbReference type="Proteomes" id="UP000676246">
    <property type="component" value="Unassembled WGS sequence"/>
</dbReference>
<dbReference type="AlphaFoldDB" id="A0A940YGZ8"/>
<keyword evidence="3" id="KW-1185">Reference proteome</keyword>
<protein>
    <submittedName>
        <fullName evidence="2">Uncharacterized protein</fullName>
    </submittedName>
</protein>
<gene>
    <name evidence="2" type="ORF">KAK03_17565</name>
</gene>
<evidence type="ECO:0000313" key="3">
    <source>
        <dbReference type="Proteomes" id="UP000676246"/>
    </source>
</evidence>
<sequence length="92" mass="9799">MGPLDALWHLLNFAAPALGVGLLTTVLAKGLFRRELAGAAWRALLAWSVGAGLVVLLAGLVVFGRDGRMATYGLLVAATALALWWRGFVIRR</sequence>
<accession>A0A940YGZ8</accession>
<feature type="transmembrane region" description="Helical" evidence="1">
    <location>
        <begin position="69"/>
        <end position="89"/>
    </location>
</feature>
<organism evidence="2 3">
    <name type="scientific">Ideonella alba</name>
    <dbReference type="NCBI Taxonomy" id="2824118"/>
    <lineage>
        <taxon>Bacteria</taxon>
        <taxon>Pseudomonadati</taxon>
        <taxon>Pseudomonadota</taxon>
        <taxon>Betaproteobacteria</taxon>
        <taxon>Burkholderiales</taxon>
        <taxon>Sphaerotilaceae</taxon>
        <taxon>Ideonella</taxon>
    </lineage>
</organism>